<dbReference type="Gene3D" id="3.40.50.10740">
    <property type="entry name" value="Class I glutamine amidotransferase-like"/>
    <property type="match status" value="1"/>
</dbReference>
<protein>
    <submittedName>
        <fullName evidence="9">LD-carboxypeptidase</fullName>
    </submittedName>
</protein>
<dbReference type="PANTHER" id="PTHR30237">
    <property type="entry name" value="MURAMOYLTETRAPEPTIDE CARBOXYPEPTIDASE"/>
    <property type="match status" value="1"/>
</dbReference>
<evidence type="ECO:0000256" key="3">
    <source>
        <dbReference type="ARBA" id="ARBA00022670"/>
    </source>
</evidence>
<organism evidence="9 10">
    <name type="scientific">Anaeroglobus geminatus F0357</name>
    <dbReference type="NCBI Taxonomy" id="861450"/>
    <lineage>
        <taxon>Bacteria</taxon>
        <taxon>Bacillati</taxon>
        <taxon>Bacillota</taxon>
        <taxon>Negativicutes</taxon>
        <taxon>Veillonellales</taxon>
        <taxon>Veillonellaceae</taxon>
        <taxon>Anaeroglobus</taxon>
    </lineage>
</organism>
<dbReference type="GO" id="GO:0006508">
    <property type="term" value="P:proteolysis"/>
    <property type="evidence" value="ECO:0007669"/>
    <property type="project" value="UniProtKB-KW"/>
</dbReference>
<dbReference type="Gene3D" id="3.50.30.60">
    <property type="entry name" value="LD-carboxypeptidase A C-terminal domain-like"/>
    <property type="match status" value="1"/>
</dbReference>
<dbReference type="InterPro" id="IPR040921">
    <property type="entry name" value="Peptidase_S66C"/>
</dbReference>
<feature type="active site" description="Charge relay system" evidence="6">
    <location>
        <position position="288"/>
    </location>
</feature>
<comment type="caution">
    <text evidence="9">The sequence shown here is derived from an EMBL/GenBank/DDBJ whole genome shotgun (WGS) entry which is preliminary data.</text>
</comment>
<evidence type="ECO:0000256" key="1">
    <source>
        <dbReference type="ARBA" id="ARBA00010233"/>
    </source>
</evidence>
<dbReference type="Proteomes" id="UP000005481">
    <property type="component" value="Unassembled WGS sequence"/>
</dbReference>
<name>G9YGR8_9FIRM</name>
<keyword evidence="3" id="KW-0645">Protease</keyword>
<keyword evidence="4" id="KW-0378">Hydrolase</keyword>
<evidence type="ECO:0000313" key="10">
    <source>
        <dbReference type="Proteomes" id="UP000005481"/>
    </source>
</evidence>
<gene>
    <name evidence="9" type="ORF">HMPREF0080_00838</name>
</gene>
<dbReference type="PIRSF" id="PIRSF028757">
    <property type="entry name" value="LD-carboxypeptidase"/>
    <property type="match status" value="1"/>
</dbReference>
<dbReference type="InterPro" id="IPR029062">
    <property type="entry name" value="Class_I_gatase-like"/>
</dbReference>
<feature type="active site" description="Nucleophile" evidence="6">
    <location>
        <position position="118"/>
    </location>
</feature>
<dbReference type="InterPro" id="IPR003507">
    <property type="entry name" value="S66_fam"/>
</dbReference>
<dbReference type="eggNOG" id="COG1619">
    <property type="taxonomic scope" value="Bacteria"/>
</dbReference>
<keyword evidence="2 9" id="KW-0121">Carboxypeptidase</keyword>
<dbReference type="InterPro" id="IPR040449">
    <property type="entry name" value="Peptidase_S66_N"/>
</dbReference>
<evidence type="ECO:0000256" key="4">
    <source>
        <dbReference type="ARBA" id="ARBA00022801"/>
    </source>
</evidence>
<feature type="domain" description="LD-carboxypeptidase C-terminal" evidence="8">
    <location>
        <begin position="186"/>
        <end position="303"/>
    </location>
</feature>
<dbReference type="InterPro" id="IPR027478">
    <property type="entry name" value="LdcA_N"/>
</dbReference>
<reference evidence="9 10" key="1">
    <citation type="submission" date="2011-08" db="EMBL/GenBank/DDBJ databases">
        <authorList>
            <person name="Weinstock G."/>
            <person name="Sodergren E."/>
            <person name="Clifton S."/>
            <person name="Fulton L."/>
            <person name="Fulton B."/>
            <person name="Courtney L."/>
            <person name="Fronick C."/>
            <person name="Harrison M."/>
            <person name="Strong C."/>
            <person name="Farmer C."/>
            <person name="Delahaunty K."/>
            <person name="Markovic C."/>
            <person name="Hall O."/>
            <person name="Minx P."/>
            <person name="Tomlinson C."/>
            <person name="Mitreva M."/>
            <person name="Hou S."/>
            <person name="Chen J."/>
            <person name="Wollam A."/>
            <person name="Pepin K.H."/>
            <person name="Johnson M."/>
            <person name="Bhonagiri V."/>
            <person name="Zhang X."/>
            <person name="Suruliraj S."/>
            <person name="Warren W."/>
            <person name="Chinwalla A."/>
            <person name="Mardis E.R."/>
            <person name="Wilson R.K."/>
        </authorList>
    </citation>
    <scope>NUCLEOTIDE SEQUENCE [LARGE SCALE GENOMIC DNA]</scope>
    <source>
        <strain evidence="9 10">F0357</strain>
    </source>
</reference>
<proteinExistence type="inferred from homology"/>
<dbReference type="GO" id="GO:0008236">
    <property type="term" value="F:serine-type peptidase activity"/>
    <property type="evidence" value="ECO:0007669"/>
    <property type="project" value="UniProtKB-KW"/>
</dbReference>
<dbReference type="InterPro" id="IPR027461">
    <property type="entry name" value="Carboxypeptidase_A_C_sf"/>
</dbReference>
<dbReference type="EMBL" id="AGCJ01000029">
    <property type="protein sequence ID" value="EHM41706.1"/>
    <property type="molecule type" value="Genomic_DNA"/>
</dbReference>
<comment type="similarity">
    <text evidence="1">Belongs to the peptidase S66 family.</text>
</comment>
<feature type="domain" description="LD-carboxypeptidase N-terminal" evidence="7">
    <location>
        <begin position="22"/>
        <end position="138"/>
    </location>
</feature>
<evidence type="ECO:0000256" key="6">
    <source>
        <dbReference type="PIRSR" id="PIRSR028757-1"/>
    </source>
</evidence>
<evidence type="ECO:0000256" key="5">
    <source>
        <dbReference type="ARBA" id="ARBA00022825"/>
    </source>
</evidence>
<dbReference type="SUPFAM" id="SSF52317">
    <property type="entry name" value="Class I glutamine amidotransferase-like"/>
    <property type="match status" value="1"/>
</dbReference>
<dbReference type="AlphaFoldDB" id="G9YGR8"/>
<dbReference type="CDD" id="cd07025">
    <property type="entry name" value="Peptidase_S66"/>
    <property type="match status" value="1"/>
</dbReference>
<dbReference type="SUPFAM" id="SSF141986">
    <property type="entry name" value="LD-carboxypeptidase A C-terminal domain-like"/>
    <property type="match status" value="1"/>
</dbReference>
<evidence type="ECO:0000256" key="2">
    <source>
        <dbReference type="ARBA" id="ARBA00022645"/>
    </source>
</evidence>
<feature type="active site" description="Charge relay system" evidence="6">
    <location>
        <position position="217"/>
    </location>
</feature>
<keyword evidence="10" id="KW-1185">Reference proteome</keyword>
<evidence type="ECO:0000259" key="8">
    <source>
        <dbReference type="Pfam" id="PF17676"/>
    </source>
</evidence>
<dbReference type="HOGENOM" id="CLU_034346_3_1_9"/>
<dbReference type="GO" id="GO:0004180">
    <property type="term" value="F:carboxypeptidase activity"/>
    <property type="evidence" value="ECO:0007669"/>
    <property type="project" value="UniProtKB-KW"/>
</dbReference>
<dbReference type="Pfam" id="PF02016">
    <property type="entry name" value="Peptidase_S66"/>
    <property type="match status" value="1"/>
</dbReference>
<dbReference type="Pfam" id="PF17676">
    <property type="entry name" value="Peptidase_S66C"/>
    <property type="match status" value="1"/>
</dbReference>
<evidence type="ECO:0000259" key="7">
    <source>
        <dbReference type="Pfam" id="PF02016"/>
    </source>
</evidence>
<dbReference type="PANTHER" id="PTHR30237:SF2">
    <property type="entry name" value="MUREIN TETRAPEPTIDE CARBOXYPEPTIDASE"/>
    <property type="match status" value="1"/>
</dbReference>
<dbReference type="PATRIC" id="fig|861450.3.peg.792"/>
<evidence type="ECO:0000313" key="9">
    <source>
        <dbReference type="EMBL" id="EHM41706.1"/>
    </source>
</evidence>
<sequence>MFLGATMSELIYPPPLRPGDTIGIIAPAAYSVSDELDKAVAWLHELGYAVKLGATVKKKWGYLAGTDEERARDIEAAFGDDNVKGILCLRGGYGVTRILDLIDFPYIKKHPKLFIGFSDITALHSALQKYCGFAVVHGPMALSLGRKSSAFTRASFAAMLSDPWGRKELLLPPGRHMETLVAGKATGILAGGNLMLLAVTTGTSYALGGKDLVLVLEEVGESAYSLDRMFRQLEQGGLIERAKAVLFGEFHNCEPQEETDGNFTIRQVVEQYAERWSIPAVWGLPVGHGPDNASLPLGTSVTVCAEAEKIVIVYGTGGEKDG</sequence>
<dbReference type="STRING" id="861450.HMPREF0080_00838"/>
<dbReference type="MEROPS" id="S66.001"/>
<accession>G9YGR8</accession>
<keyword evidence="5" id="KW-0720">Serine protease</keyword>